<dbReference type="Proteomes" id="UP001497512">
    <property type="component" value="Chromosome 8"/>
</dbReference>
<accession>A0ABP0V0U0</accession>
<proteinExistence type="predicted"/>
<feature type="region of interest" description="Disordered" evidence="1">
    <location>
        <begin position="1"/>
        <end position="62"/>
    </location>
</feature>
<reference evidence="2" key="1">
    <citation type="submission" date="2024-02" db="EMBL/GenBank/DDBJ databases">
        <authorList>
            <consortium name="ELIXIR-Norway"/>
            <consortium name="Elixir Norway"/>
        </authorList>
    </citation>
    <scope>NUCLEOTIDE SEQUENCE</scope>
</reference>
<protein>
    <submittedName>
        <fullName evidence="2">Uncharacterized protein</fullName>
    </submittedName>
</protein>
<evidence type="ECO:0000313" key="2">
    <source>
        <dbReference type="EMBL" id="CAK9233714.1"/>
    </source>
</evidence>
<sequence length="92" mass="9934">MCKREWNAGGKKKGAPPRQRRRSRGVFYKGNSSGSDGERETHPTYSKEAGSAEGKGNEKQGYGCTGIGATVTSTTWHILNCRITSADPALNM</sequence>
<evidence type="ECO:0000256" key="1">
    <source>
        <dbReference type="SAM" id="MobiDB-lite"/>
    </source>
</evidence>
<feature type="compositionally biased region" description="Basic residues" evidence="1">
    <location>
        <begin position="10"/>
        <end position="24"/>
    </location>
</feature>
<name>A0ABP0V0U0_9BRYO</name>
<organism evidence="2 3">
    <name type="scientific">Sphagnum troendelagicum</name>
    <dbReference type="NCBI Taxonomy" id="128251"/>
    <lineage>
        <taxon>Eukaryota</taxon>
        <taxon>Viridiplantae</taxon>
        <taxon>Streptophyta</taxon>
        <taxon>Embryophyta</taxon>
        <taxon>Bryophyta</taxon>
        <taxon>Sphagnophytina</taxon>
        <taxon>Sphagnopsida</taxon>
        <taxon>Sphagnales</taxon>
        <taxon>Sphagnaceae</taxon>
        <taxon>Sphagnum</taxon>
    </lineage>
</organism>
<dbReference type="EMBL" id="OZ019900">
    <property type="protein sequence ID" value="CAK9233714.1"/>
    <property type="molecule type" value="Genomic_DNA"/>
</dbReference>
<evidence type="ECO:0000313" key="3">
    <source>
        <dbReference type="Proteomes" id="UP001497512"/>
    </source>
</evidence>
<keyword evidence="3" id="KW-1185">Reference proteome</keyword>
<gene>
    <name evidence="2" type="ORF">CSSPTR1EN2_LOCUS21627</name>
</gene>